<reference evidence="2" key="1">
    <citation type="submission" date="2021-05" db="EMBL/GenBank/DDBJ databases">
        <authorList>
            <person name="Stam R."/>
        </authorList>
    </citation>
    <scope>NUCLEOTIDE SEQUENCE</scope>
    <source>
        <strain evidence="2">CS162</strain>
    </source>
</reference>
<comment type="caution">
    <text evidence="2">The sequence shown here is derived from an EMBL/GenBank/DDBJ whole genome shotgun (WGS) entry which is preliminary data.</text>
</comment>
<dbReference type="OrthoDB" id="21502at2759"/>
<organism evidence="2 3">
    <name type="scientific">Alternaria atra</name>
    <dbReference type="NCBI Taxonomy" id="119953"/>
    <lineage>
        <taxon>Eukaryota</taxon>
        <taxon>Fungi</taxon>
        <taxon>Dikarya</taxon>
        <taxon>Ascomycota</taxon>
        <taxon>Pezizomycotina</taxon>
        <taxon>Dothideomycetes</taxon>
        <taxon>Pleosporomycetidae</taxon>
        <taxon>Pleosporales</taxon>
        <taxon>Pleosporineae</taxon>
        <taxon>Pleosporaceae</taxon>
        <taxon>Alternaria</taxon>
        <taxon>Alternaria sect. Ulocladioides</taxon>
    </lineage>
</organism>
<dbReference type="Proteomes" id="UP000676310">
    <property type="component" value="Unassembled WGS sequence"/>
</dbReference>
<protein>
    <submittedName>
        <fullName evidence="2">Uncharacterized protein</fullName>
    </submittedName>
</protein>
<name>A0A8J2HZ90_9PLEO</name>
<evidence type="ECO:0000313" key="3">
    <source>
        <dbReference type="Proteomes" id="UP000676310"/>
    </source>
</evidence>
<dbReference type="Gene3D" id="3.30.559.10">
    <property type="entry name" value="Chloramphenicol acetyltransferase-like domain"/>
    <property type="match status" value="2"/>
</dbReference>
<evidence type="ECO:0000313" key="2">
    <source>
        <dbReference type="EMBL" id="CAG5144363.1"/>
    </source>
</evidence>
<gene>
    <name evidence="2" type="ORF">ALTATR162_LOCUS1531</name>
</gene>
<dbReference type="InterPro" id="IPR023213">
    <property type="entry name" value="CAT-like_dom_sf"/>
</dbReference>
<feature type="compositionally biased region" description="Polar residues" evidence="1">
    <location>
        <begin position="1"/>
        <end position="12"/>
    </location>
</feature>
<dbReference type="EMBL" id="CAJRGZ010000015">
    <property type="protein sequence ID" value="CAG5144363.1"/>
    <property type="molecule type" value="Genomic_DNA"/>
</dbReference>
<feature type="region of interest" description="Disordered" evidence="1">
    <location>
        <begin position="240"/>
        <end position="260"/>
    </location>
</feature>
<feature type="region of interest" description="Disordered" evidence="1">
    <location>
        <begin position="1"/>
        <end position="32"/>
    </location>
</feature>
<sequence>MSSSTSLSTAQPNTPPRVPTDTVIPLHSRDDTNQNRNISVEFTMRFDDVLDSQKLVDALWKLLERPGWKKLGARLRLNTTTERLEYHIPAQYTKERPPINFTHQTYDMKLEDHSIGRRFPVVDEQDDGIQFFDVMDSLRGVTQTENSTVVLDDWIYADKAQLGLHIASFQDATLVTITWLHTLLDAMGRQALLRAWQAVLEGRDADVPEFWGYDFDPLAQLGAPLGEDKAKVEDTNVVDAKVEEKKEQSSSQASESKSAQGARMLYMPASYMARLRTEAIRDLASLDTSQITYNTSSSSEPKPFLSDGDIFSAWLVRHLVSSDTTLLDSPPTRPVIFVNVLGMRDILSTSTSKYEVLIPRGKAYIGNCTTGIVSPFSLEQFLNMPLGHIAARIRKDLVEQGNREAVEASQRASRIEQQTNMSPPDAQTAPAVFVFTNWAKAKLFETDFSAAIASHNGDQVKPVDRSIKGKPTYINVYGTDSRKTGHGVGPGGIGNCVGKDARGGYWIGGISSEECVARFEKAVLGDA</sequence>
<feature type="compositionally biased region" description="Low complexity" evidence="1">
    <location>
        <begin position="249"/>
        <end position="260"/>
    </location>
</feature>
<keyword evidence="3" id="KW-1185">Reference proteome</keyword>
<dbReference type="GeneID" id="67012876"/>
<proteinExistence type="predicted"/>
<accession>A0A8J2HZ90</accession>
<dbReference type="RefSeq" id="XP_043165062.1">
    <property type="nucleotide sequence ID" value="XM_043309127.1"/>
</dbReference>
<dbReference type="AlphaFoldDB" id="A0A8J2HZ90"/>
<evidence type="ECO:0000256" key="1">
    <source>
        <dbReference type="SAM" id="MobiDB-lite"/>
    </source>
</evidence>